<organism evidence="1 2">
    <name type="scientific">Schizothecium vesticola</name>
    <dbReference type="NCBI Taxonomy" id="314040"/>
    <lineage>
        <taxon>Eukaryota</taxon>
        <taxon>Fungi</taxon>
        <taxon>Dikarya</taxon>
        <taxon>Ascomycota</taxon>
        <taxon>Pezizomycotina</taxon>
        <taxon>Sordariomycetes</taxon>
        <taxon>Sordariomycetidae</taxon>
        <taxon>Sordariales</taxon>
        <taxon>Schizotheciaceae</taxon>
        <taxon>Schizothecium</taxon>
    </lineage>
</organism>
<dbReference type="AlphaFoldDB" id="A0AA40K533"/>
<name>A0AA40K533_9PEZI</name>
<reference evidence="1" key="1">
    <citation type="submission" date="2023-06" db="EMBL/GenBank/DDBJ databases">
        <title>Genome-scale phylogeny and comparative genomics of the fungal order Sordariales.</title>
        <authorList>
            <consortium name="Lawrence Berkeley National Laboratory"/>
            <person name="Hensen N."/>
            <person name="Bonometti L."/>
            <person name="Westerberg I."/>
            <person name="Brannstrom I.O."/>
            <person name="Guillou S."/>
            <person name="Cros-Aarteil S."/>
            <person name="Calhoun S."/>
            <person name="Haridas S."/>
            <person name="Kuo A."/>
            <person name="Mondo S."/>
            <person name="Pangilinan J."/>
            <person name="Riley R."/>
            <person name="LaButti K."/>
            <person name="Andreopoulos B."/>
            <person name="Lipzen A."/>
            <person name="Chen C."/>
            <person name="Yanf M."/>
            <person name="Daum C."/>
            <person name="Ng V."/>
            <person name="Clum A."/>
            <person name="Steindorff A."/>
            <person name="Ohm R."/>
            <person name="Martin F."/>
            <person name="Silar P."/>
            <person name="Natvig D."/>
            <person name="Lalanne C."/>
            <person name="Gautier V."/>
            <person name="Ament-velasquez S.L."/>
            <person name="Kruys A."/>
            <person name="Hutchinson M.I."/>
            <person name="Powell A.J."/>
            <person name="Barry K."/>
            <person name="Miller A.N."/>
            <person name="Grigoriev I.V."/>
            <person name="Debuchy R."/>
            <person name="Gladieux P."/>
            <person name="Thoren M.H."/>
            <person name="Johannesson H."/>
        </authorList>
    </citation>
    <scope>NUCLEOTIDE SEQUENCE</scope>
    <source>
        <strain evidence="1">SMH3187-1</strain>
    </source>
</reference>
<sequence length="239" mass="26114">MGSLALPFSDCSFRSPHFTPLCPVRRPSSSQAAQLVRSWGLGGETRHLQSPQAFKDCKAPSIGCRILRLQVARGVHECAYMPHRYFICTCKTITTRPGVSGDGGLWAGGRRAYQSGQPDPPSERVAVAFPSSPRTPLSSLRLLWIRCWECTRPKNGPMQVGDGSACPPLQTFDNHMALMRGAARSEGQKYLGWRAARPHNIFALLPLTGSLPPVGRMRLFLAMPSLSGKPRNPSALFSS</sequence>
<comment type="caution">
    <text evidence="1">The sequence shown here is derived from an EMBL/GenBank/DDBJ whole genome shotgun (WGS) entry which is preliminary data.</text>
</comment>
<evidence type="ECO:0000313" key="1">
    <source>
        <dbReference type="EMBL" id="KAK0746235.1"/>
    </source>
</evidence>
<dbReference type="Proteomes" id="UP001172155">
    <property type="component" value="Unassembled WGS sequence"/>
</dbReference>
<proteinExistence type="predicted"/>
<dbReference type="EMBL" id="JAUKUD010000004">
    <property type="protein sequence ID" value="KAK0746235.1"/>
    <property type="molecule type" value="Genomic_DNA"/>
</dbReference>
<keyword evidence="2" id="KW-1185">Reference proteome</keyword>
<gene>
    <name evidence="1" type="ORF">B0T18DRAFT_411137</name>
</gene>
<evidence type="ECO:0000313" key="2">
    <source>
        <dbReference type="Proteomes" id="UP001172155"/>
    </source>
</evidence>
<protein>
    <submittedName>
        <fullName evidence="1">Uncharacterized protein</fullName>
    </submittedName>
</protein>
<accession>A0AA40K533</accession>